<accession>A0A9P7D384</accession>
<evidence type="ECO:0000313" key="14">
    <source>
        <dbReference type="Proteomes" id="UP000714275"/>
    </source>
</evidence>
<evidence type="ECO:0000256" key="5">
    <source>
        <dbReference type="ARBA" id="ARBA00022676"/>
    </source>
</evidence>
<keyword evidence="5" id="KW-0328">Glycosyltransferase</keyword>
<feature type="transmembrane region" description="Helical" evidence="12">
    <location>
        <begin position="6"/>
        <end position="24"/>
    </location>
</feature>
<evidence type="ECO:0000256" key="12">
    <source>
        <dbReference type="SAM" id="Phobius"/>
    </source>
</evidence>
<evidence type="ECO:0000256" key="10">
    <source>
        <dbReference type="ARBA" id="ARBA00023136"/>
    </source>
</evidence>
<evidence type="ECO:0000256" key="3">
    <source>
        <dbReference type="ARBA" id="ARBA00012611"/>
    </source>
</evidence>
<dbReference type="OrthoDB" id="614844at2759"/>
<dbReference type="EMBL" id="JABBWD010000018">
    <property type="protein sequence ID" value="KAG1777854.1"/>
    <property type="molecule type" value="Genomic_DNA"/>
</dbReference>
<evidence type="ECO:0000256" key="4">
    <source>
        <dbReference type="ARBA" id="ARBA00015841"/>
    </source>
</evidence>
<keyword evidence="8" id="KW-0256">Endoplasmic reticulum</keyword>
<evidence type="ECO:0000256" key="9">
    <source>
        <dbReference type="ARBA" id="ARBA00022989"/>
    </source>
</evidence>
<protein>
    <recommendedName>
        <fullName evidence="4">Chitobiosyldiphosphodolichol beta-mannosyltransferase</fullName>
        <ecNumber evidence="3">2.4.1.142</ecNumber>
    </recommendedName>
</protein>
<evidence type="ECO:0000256" key="2">
    <source>
        <dbReference type="ARBA" id="ARBA00004922"/>
    </source>
</evidence>
<keyword evidence="10 12" id="KW-0472">Membrane</keyword>
<comment type="function">
    <text evidence="11">Participates in the formation of the lipid-linked precursor oligosaccharide for N-glycosylation. Involved in assembling the dolichol-pyrophosphate-GlcNAc(2)-Man(5) intermediate on the cytoplasmic surface of the ER.</text>
</comment>
<evidence type="ECO:0000256" key="1">
    <source>
        <dbReference type="ARBA" id="ARBA00004389"/>
    </source>
</evidence>
<comment type="subcellular location">
    <subcellularLocation>
        <location evidence="1">Endoplasmic reticulum membrane</location>
        <topology evidence="1">Single-pass membrane protein</topology>
    </subcellularLocation>
</comment>
<sequence length="101" mass="11593">MPFVLAALIKILYQIVTILYTLVFDIPRPPEFIMVQNPPSIPTLTLVWLVGGMMGSKVMIDWHNLGYSILALKLGQTHLLVNIMKRYVHRHSCQVFFTLLL</sequence>
<evidence type="ECO:0000256" key="6">
    <source>
        <dbReference type="ARBA" id="ARBA00022679"/>
    </source>
</evidence>
<keyword evidence="6" id="KW-0808">Transferase</keyword>
<gene>
    <name evidence="13" type="ORF">EV702DRAFT_1221214</name>
</gene>
<comment type="pathway">
    <text evidence="2">Protein modification; protein glycosylation.</text>
</comment>
<keyword evidence="9 12" id="KW-1133">Transmembrane helix</keyword>
<evidence type="ECO:0000256" key="8">
    <source>
        <dbReference type="ARBA" id="ARBA00022824"/>
    </source>
</evidence>
<organism evidence="13 14">
    <name type="scientific">Suillus placidus</name>
    <dbReference type="NCBI Taxonomy" id="48579"/>
    <lineage>
        <taxon>Eukaryota</taxon>
        <taxon>Fungi</taxon>
        <taxon>Dikarya</taxon>
        <taxon>Basidiomycota</taxon>
        <taxon>Agaricomycotina</taxon>
        <taxon>Agaricomycetes</taxon>
        <taxon>Agaricomycetidae</taxon>
        <taxon>Boletales</taxon>
        <taxon>Suillineae</taxon>
        <taxon>Suillaceae</taxon>
        <taxon>Suillus</taxon>
    </lineage>
</organism>
<dbReference type="GO" id="GO:0004578">
    <property type="term" value="F:chitobiosyldiphosphodolichol beta-mannosyltransferase activity"/>
    <property type="evidence" value="ECO:0007669"/>
    <property type="project" value="UniProtKB-EC"/>
</dbReference>
<reference evidence="13" key="1">
    <citation type="journal article" date="2020" name="New Phytol.">
        <title>Comparative genomics reveals dynamic genome evolution in host specialist ectomycorrhizal fungi.</title>
        <authorList>
            <person name="Lofgren L.A."/>
            <person name="Nguyen N.H."/>
            <person name="Vilgalys R."/>
            <person name="Ruytinx J."/>
            <person name="Liao H.L."/>
            <person name="Branco S."/>
            <person name="Kuo A."/>
            <person name="LaButti K."/>
            <person name="Lipzen A."/>
            <person name="Andreopoulos W."/>
            <person name="Pangilinan J."/>
            <person name="Riley R."/>
            <person name="Hundley H."/>
            <person name="Na H."/>
            <person name="Barry K."/>
            <person name="Grigoriev I.V."/>
            <person name="Stajich J.E."/>
            <person name="Kennedy P.G."/>
        </authorList>
    </citation>
    <scope>NUCLEOTIDE SEQUENCE</scope>
    <source>
        <strain evidence="13">DOB743</strain>
    </source>
</reference>
<evidence type="ECO:0000313" key="13">
    <source>
        <dbReference type="EMBL" id="KAG1777854.1"/>
    </source>
</evidence>
<dbReference type="InterPro" id="IPR026051">
    <property type="entry name" value="ALG1-like"/>
</dbReference>
<dbReference type="AlphaFoldDB" id="A0A9P7D384"/>
<name>A0A9P7D384_9AGAM</name>
<comment type="caution">
    <text evidence="13">The sequence shown here is derived from an EMBL/GenBank/DDBJ whole genome shotgun (WGS) entry which is preliminary data.</text>
</comment>
<proteinExistence type="predicted"/>
<keyword evidence="7 12" id="KW-0812">Transmembrane</keyword>
<dbReference type="PANTHER" id="PTHR13036">
    <property type="entry name" value="BETA1,4 MANNOSYLTRANSFERASE"/>
    <property type="match status" value="1"/>
</dbReference>
<dbReference type="PANTHER" id="PTHR13036:SF0">
    <property type="entry name" value="CHITOBIOSYLDIPHOSPHODOLICHOL BETA-MANNOSYLTRANSFERASE"/>
    <property type="match status" value="1"/>
</dbReference>
<dbReference type="GO" id="GO:0005789">
    <property type="term" value="C:endoplasmic reticulum membrane"/>
    <property type="evidence" value="ECO:0007669"/>
    <property type="project" value="UniProtKB-SubCell"/>
</dbReference>
<evidence type="ECO:0000256" key="11">
    <source>
        <dbReference type="ARBA" id="ARBA00024899"/>
    </source>
</evidence>
<dbReference type="EC" id="2.4.1.142" evidence="3"/>
<keyword evidence="14" id="KW-1185">Reference proteome</keyword>
<evidence type="ECO:0000256" key="7">
    <source>
        <dbReference type="ARBA" id="ARBA00022692"/>
    </source>
</evidence>
<dbReference type="Proteomes" id="UP000714275">
    <property type="component" value="Unassembled WGS sequence"/>
</dbReference>